<evidence type="ECO:0000313" key="8">
    <source>
        <dbReference type="Proteomes" id="UP000316213"/>
    </source>
</evidence>
<comment type="caution">
    <text evidence="7">The sequence shown here is derived from an EMBL/GenBank/DDBJ whole genome shotgun (WGS) entry which is preliminary data.</text>
</comment>
<dbReference type="InterPro" id="IPR029056">
    <property type="entry name" value="Ribokinase-like"/>
</dbReference>
<dbReference type="InterPro" id="IPR011611">
    <property type="entry name" value="PfkB_dom"/>
</dbReference>
<keyword evidence="4 7" id="KW-0418">Kinase</keyword>
<dbReference type="Gene3D" id="3.40.1190.20">
    <property type="match status" value="1"/>
</dbReference>
<dbReference type="EMBL" id="SJPM01000002">
    <property type="protein sequence ID" value="TWU02070.1"/>
    <property type="molecule type" value="Genomic_DNA"/>
</dbReference>
<dbReference type="OrthoDB" id="9813569at2"/>
<protein>
    <submittedName>
        <fullName evidence="7">Aminoimidazole riboside kinase</fullName>
    </submittedName>
</protein>
<dbReference type="Pfam" id="PF00294">
    <property type="entry name" value="PfkB"/>
    <property type="match status" value="1"/>
</dbReference>
<evidence type="ECO:0000256" key="3">
    <source>
        <dbReference type="ARBA" id="ARBA00022741"/>
    </source>
</evidence>
<evidence type="ECO:0000256" key="5">
    <source>
        <dbReference type="ARBA" id="ARBA00022840"/>
    </source>
</evidence>
<dbReference type="GO" id="GO:0005524">
    <property type="term" value="F:ATP binding"/>
    <property type="evidence" value="ECO:0007669"/>
    <property type="project" value="UniProtKB-KW"/>
</dbReference>
<accession>A0A5C6AQS0</accession>
<dbReference type="Proteomes" id="UP000316213">
    <property type="component" value="Unassembled WGS sequence"/>
</dbReference>
<name>A0A5C6AQS0_9BACT</name>
<keyword evidence="2" id="KW-0808">Transferase</keyword>
<dbReference type="SUPFAM" id="SSF53613">
    <property type="entry name" value="Ribokinase-like"/>
    <property type="match status" value="1"/>
</dbReference>
<proteinExistence type="inferred from homology"/>
<dbReference type="InterPro" id="IPR050306">
    <property type="entry name" value="PfkB_Carbo_kinase"/>
</dbReference>
<sequence length="334" mass="36222">MNDSPDTPKSEGPRQVFPLIVGEVLWDCFENRRVLGGAPLNVAWNLAGFGLDPLFVSAVGDDALGFEIIRKMQDFGMSTDGIAVLPDVQTGTVQVTMHDGEPHYEIVSGVAWDAIPTPAHTVVRGKPLQAIIDERAQAADSVLMYHGSLACRDPRSRATIETIRDSIQGDVFFDVNLRAPHFETSMLEELRRHASFIKLNFDELGELSRDLQMDGATTPEQRTSTAGVALDQTAATPLKTLLVTLGAEGALAYRPETDSLDRIQSPKPEKMIDPVGAGDAFAAVVIHGILMRRHLSDVLPDAVAFASRVCGLAGATCSDRDFYALNHFLPQKSS</sequence>
<evidence type="ECO:0000259" key="6">
    <source>
        <dbReference type="Pfam" id="PF00294"/>
    </source>
</evidence>
<feature type="domain" description="Carbohydrate kinase PfkB" evidence="6">
    <location>
        <begin position="27"/>
        <end position="316"/>
    </location>
</feature>
<gene>
    <name evidence="7" type="ORF">Pla100_18100</name>
</gene>
<evidence type="ECO:0000256" key="4">
    <source>
        <dbReference type="ARBA" id="ARBA00022777"/>
    </source>
</evidence>
<keyword evidence="8" id="KW-1185">Reference proteome</keyword>
<dbReference type="RefSeq" id="WP_146577241.1">
    <property type="nucleotide sequence ID" value="NZ_SJPM01000002.1"/>
</dbReference>
<comment type="similarity">
    <text evidence="1">Belongs to the carbohydrate kinase PfkB family.</text>
</comment>
<keyword evidence="5" id="KW-0067">ATP-binding</keyword>
<dbReference type="PANTHER" id="PTHR43085">
    <property type="entry name" value="HEXOKINASE FAMILY MEMBER"/>
    <property type="match status" value="1"/>
</dbReference>
<dbReference type="AlphaFoldDB" id="A0A5C6AQS0"/>
<evidence type="ECO:0000256" key="2">
    <source>
        <dbReference type="ARBA" id="ARBA00022679"/>
    </source>
</evidence>
<organism evidence="7 8">
    <name type="scientific">Neorhodopirellula pilleata</name>
    <dbReference type="NCBI Taxonomy" id="2714738"/>
    <lineage>
        <taxon>Bacteria</taxon>
        <taxon>Pseudomonadati</taxon>
        <taxon>Planctomycetota</taxon>
        <taxon>Planctomycetia</taxon>
        <taxon>Pirellulales</taxon>
        <taxon>Pirellulaceae</taxon>
        <taxon>Neorhodopirellula</taxon>
    </lineage>
</organism>
<evidence type="ECO:0000313" key="7">
    <source>
        <dbReference type="EMBL" id="TWU02070.1"/>
    </source>
</evidence>
<dbReference type="PANTHER" id="PTHR43085:SF1">
    <property type="entry name" value="PSEUDOURIDINE KINASE-RELATED"/>
    <property type="match status" value="1"/>
</dbReference>
<dbReference type="GO" id="GO:0016301">
    <property type="term" value="F:kinase activity"/>
    <property type="evidence" value="ECO:0007669"/>
    <property type="project" value="UniProtKB-KW"/>
</dbReference>
<reference evidence="7 8" key="1">
    <citation type="submission" date="2019-02" db="EMBL/GenBank/DDBJ databases">
        <title>Deep-cultivation of Planctomycetes and their phenomic and genomic characterization uncovers novel biology.</title>
        <authorList>
            <person name="Wiegand S."/>
            <person name="Jogler M."/>
            <person name="Boedeker C."/>
            <person name="Pinto D."/>
            <person name="Vollmers J."/>
            <person name="Rivas-Marin E."/>
            <person name="Kohn T."/>
            <person name="Peeters S.H."/>
            <person name="Heuer A."/>
            <person name="Rast P."/>
            <person name="Oberbeckmann S."/>
            <person name="Bunk B."/>
            <person name="Jeske O."/>
            <person name="Meyerdierks A."/>
            <person name="Storesund J.E."/>
            <person name="Kallscheuer N."/>
            <person name="Luecker S."/>
            <person name="Lage O.M."/>
            <person name="Pohl T."/>
            <person name="Merkel B.J."/>
            <person name="Hornburger P."/>
            <person name="Mueller R.-W."/>
            <person name="Bruemmer F."/>
            <person name="Labrenz M."/>
            <person name="Spormann A.M."/>
            <person name="Op Den Camp H."/>
            <person name="Overmann J."/>
            <person name="Amann R."/>
            <person name="Jetten M.S.M."/>
            <person name="Mascher T."/>
            <person name="Medema M.H."/>
            <person name="Devos D.P."/>
            <person name="Kaster A.-K."/>
            <person name="Ovreas L."/>
            <person name="Rohde M."/>
            <person name="Galperin M.Y."/>
            <person name="Jogler C."/>
        </authorList>
    </citation>
    <scope>NUCLEOTIDE SEQUENCE [LARGE SCALE GENOMIC DNA]</scope>
    <source>
        <strain evidence="7 8">Pla100</strain>
    </source>
</reference>
<keyword evidence="3" id="KW-0547">Nucleotide-binding</keyword>
<evidence type="ECO:0000256" key="1">
    <source>
        <dbReference type="ARBA" id="ARBA00010688"/>
    </source>
</evidence>